<keyword evidence="8 9" id="KW-0998">Cell outer membrane</keyword>
<feature type="chain" id="PRO_5026408488" description="Outer membrane protein assembly factor BamA" evidence="9">
    <location>
        <begin position="25"/>
        <end position="780"/>
    </location>
</feature>
<name>A0A6I6D4T4_9GAMM</name>
<dbReference type="Proteomes" id="UP000427716">
    <property type="component" value="Chromosome"/>
</dbReference>
<evidence type="ECO:0000259" key="12">
    <source>
        <dbReference type="PROSITE" id="PS50926"/>
    </source>
</evidence>
<reference evidence="14 15" key="1">
    <citation type="submission" date="2019-11" db="EMBL/GenBank/DDBJ databases">
        <authorList>
            <person name="Zhang J."/>
            <person name="Sun C."/>
        </authorList>
    </citation>
    <scope>NUCLEOTIDE SEQUENCE [LARGE SCALE GENOMIC DNA]</scope>
    <source>
        <strain evidence="15">sp2</strain>
    </source>
</reference>
<evidence type="ECO:0000256" key="5">
    <source>
        <dbReference type="ARBA" id="ARBA00022729"/>
    </source>
</evidence>
<dbReference type="InterPro" id="IPR000184">
    <property type="entry name" value="Bac_surfAg_D15"/>
</dbReference>
<keyword evidence="6 9" id="KW-0677">Repeat</keyword>
<evidence type="ECO:0000256" key="1">
    <source>
        <dbReference type="ARBA" id="ARBA00004370"/>
    </source>
</evidence>
<dbReference type="GO" id="GO:0051205">
    <property type="term" value="P:protein insertion into membrane"/>
    <property type="evidence" value="ECO:0007669"/>
    <property type="project" value="UniProtKB-UniRule"/>
</dbReference>
<evidence type="ECO:0000256" key="7">
    <source>
        <dbReference type="ARBA" id="ARBA00023136"/>
    </source>
</evidence>
<comment type="subcellular location">
    <subcellularLocation>
        <location evidence="9">Cell outer membrane</location>
    </subcellularLocation>
    <subcellularLocation>
        <location evidence="1">Membrane</location>
    </subcellularLocation>
</comment>
<dbReference type="Pfam" id="PF01103">
    <property type="entry name" value="Omp85"/>
    <property type="match status" value="1"/>
</dbReference>
<dbReference type="GO" id="GO:0043165">
    <property type="term" value="P:Gram-negative-bacterium-type cell outer membrane assembly"/>
    <property type="evidence" value="ECO:0007669"/>
    <property type="project" value="UniProtKB-UniRule"/>
</dbReference>
<feature type="region of interest" description="Disordered" evidence="11">
    <location>
        <begin position="542"/>
        <end position="562"/>
    </location>
</feature>
<dbReference type="RefSeq" id="WP_136866238.1">
    <property type="nucleotide sequence ID" value="NZ_CP046415.1"/>
</dbReference>
<comment type="subunit">
    <text evidence="9">Part of the Bam complex.</text>
</comment>
<dbReference type="PIRSF" id="PIRSF006076">
    <property type="entry name" value="OM_assembly_OMP85"/>
    <property type="match status" value="1"/>
</dbReference>
<evidence type="ECO:0000256" key="8">
    <source>
        <dbReference type="ARBA" id="ARBA00023237"/>
    </source>
</evidence>
<feature type="domain" description="POTRA" evidence="13">
    <location>
        <begin position="268"/>
        <end position="346"/>
    </location>
</feature>
<feature type="domain" description="POTRA" evidence="13">
    <location>
        <begin position="349"/>
        <end position="423"/>
    </location>
</feature>
<dbReference type="EMBL" id="CP046415">
    <property type="protein sequence ID" value="QGT79023.1"/>
    <property type="molecule type" value="Genomic_DNA"/>
</dbReference>
<protein>
    <recommendedName>
        <fullName evidence="9 10">Outer membrane protein assembly factor BamA</fullName>
    </recommendedName>
</protein>
<dbReference type="InterPro" id="IPR039910">
    <property type="entry name" value="D15-like"/>
</dbReference>
<dbReference type="KEGG" id="ghl:GM160_09045"/>
<keyword evidence="4 9" id="KW-0812">Transmembrane</keyword>
<dbReference type="Gene3D" id="3.10.20.310">
    <property type="entry name" value="membrane protein fhac"/>
    <property type="match status" value="5"/>
</dbReference>
<dbReference type="NCBIfam" id="TIGR03303">
    <property type="entry name" value="OM_YaeT"/>
    <property type="match status" value="1"/>
</dbReference>
<keyword evidence="2 9" id="KW-1134">Transmembrane beta strand</keyword>
<dbReference type="InterPro" id="IPR002792">
    <property type="entry name" value="TRAM_dom"/>
</dbReference>
<dbReference type="FunFam" id="3.10.20.310:FF:000002">
    <property type="entry name" value="Outer membrane protein assembly factor BamA"/>
    <property type="match status" value="1"/>
</dbReference>
<dbReference type="PROSITE" id="PS51779">
    <property type="entry name" value="POTRA"/>
    <property type="match status" value="4"/>
</dbReference>
<keyword evidence="5 9" id="KW-0732">Signal</keyword>
<dbReference type="InterPro" id="IPR010827">
    <property type="entry name" value="BamA/TamA_POTRA"/>
</dbReference>
<dbReference type="HAMAP" id="MF_01430">
    <property type="entry name" value="OM_assembly_BamA"/>
    <property type="match status" value="1"/>
</dbReference>
<dbReference type="InterPro" id="IPR023707">
    <property type="entry name" value="OM_assembly_BamA"/>
</dbReference>
<feature type="domain" description="TRAM" evidence="12">
    <location>
        <begin position="291"/>
        <end position="367"/>
    </location>
</feature>
<dbReference type="PANTHER" id="PTHR12815:SF23">
    <property type="entry name" value="OUTER MEMBRANE PROTEIN ASSEMBLY FACTOR BAMA"/>
    <property type="match status" value="1"/>
</dbReference>
<dbReference type="AlphaFoldDB" id="A0A6I6D4T4"/>
<dbReference type="Pfam" id="PF07244">
    <property type="entry name" value="POTRA"/>
    <property type="match status" value="4"/>
</dbReference>
<dbReference type="GO" id="GO:1990063">
    <property type="term" value="C:Bam protein complex"/>
    <property type="evidence" value="ECO:0007669"/>
    <property type="project" value="TreeGrafter"/>
</dbReference>
<evidence type="ECO:0000256" key="9">
    <source>
        <dbReference type="HAMAP-Rule" id="MF_01430"/>
    </source>
</evidence>
<dbReference type="InterPro" id="IPR034746">
    <property type="entry name" value="POTRA"/>
</dbReference>
<keyword evidence="15" id="KW-1185">Reference proteome</keyword>
<keyword evidence="7 9" id="KW-0472">Membrane</keyword>
<comment type="similarity">
    <text evidence="9">Belongs to the BamA family.</text>
</comment>
<keyword evidence="3" id="KW-0808">Transferase</keyword>
<feature type="signal peptide" evidence="9">
    <location>
        <begin position="1"/>
        <end position="24"/>
    </location>
</feature>
<sequence length="780" mass="88330" precursor="true">MTITQRCTSLALAALLLLPSLAQAFEITDIRVEGLRTISPGTVFTYIPYEVGDDFQAGDSTRVVEALYDTGFFEDVQVGRGPDDALLIRLQERPTITALEVNGNEKVETEKLQEALKSIGLVQGRVLDQRALDKMQTELQRVYYSLGQYGVQIETEVEELEDNRVFVNIDIYEGKPASIRRVRIIGNEDFDEDELLDQFELGPVSWWRFWSSADQYSKQKLSADIERLRSFYLDRGYLKFSVDSTQVTITPDKKDIEVVVNITEGERYTVTDVTYSGNMLLNEETLEELTQVEVGEYFNRRQVVDTSDAIGRRMGDYGYAFARVEPRPDIDEAEKTVVVDFNLEPGRRVSVREIEFKGNYNTNEVVYRREMRQMEGSWYAGDKLDRSKQRLERLPSVQNVEQEIKPVPEAPDQVDIEYDITEQLSGSLTAGVGFSQAEGVLFNVGLNQPNFLGTGKEVGFNVERSSYREYYQFNYRDPYFTVNGVSQGFGLFYQKQDGTELSLSRYLVDSYGGNINFGVPLSELTYASIAFGVESQEIKATTRSPSWVTGEEDGDQPGPGFDGEQYFTYTIRPSWRYDSRNRHMFPTAGQYHRLSATLAVPGSDLTYVKGEYDGEFYLPLTDLFTLQAHGNVGQIKAYGDTQNDYSGVSQYYDGVPPFLNYFTGGIRSVRGYEDYSLGPRDNNDDPMGGTFKLNGGLAIYSPLPFLTEQRDSVRMSLFWDVGNAYRDLENFEADSLRQSVGVGLSWISPVGPLMFSFAQPLNDEPEDRTQSFQFSIGASF</sequence>
<evidence type="ECO:0000256" key="2">
    <source>
        <dbReference type="ARBA" id="ARBA00022452"/>
    </source>
</evidence>
<dbReference type="PANTHER" id="PTHR12815">
    <property type="entry name" value="SORTING AND ASSEMBLY MACHINERY SAMM50 PROTEIN FAMILY MEMBER"/>
    <property type="match status" value="1"/>
</dbReference>
<evidence type="ECO:0000313" key="15">
    <source>
        <dbReference type="Proteomes" id="UP000427716"/>
    </source>
</evidence>
<proteinExistence type="inferred from homology"/>
<evidence type="ECO:0000259" key="13">
    <source>
        <dbReference type="PROSITE" id="PS51779"/>
    </source>
</evidence>
<evidence type="ECO:0000313" key="14">
    <source>
        <dbReference type="EMBL" id="QGT79023.1"/>
    </source>
</evidence>
<comment type="function">
    <text evidence="9">Part of the outer membrane protein assembly complex, which is involved in assembly and insertion of beta-barrel proteins into the outer membrane.</text>
</comment>
<dbReference type="PROSITE" id="PS50926">
    <property type="entry name" value="TRAM"/>
    <property type="match status" value="1"/>
</dbReference>
<feature type="domain" description="POTRA" evidence="13">
    <location>
        <begin position="177"/>
        <end position="265"/>
    </location>
</feature>
<gene>
    <name evidence="9 14" type="primary">bamA</name>
    <name evidence="14" type="ORF">GM160_09045</name>
</gene>
<accession>A0A6I6D4T4</accession>
<feature type="domain" description="POTRA" evidence="13">
    <location>
        <begin position="25"/>
        <end position="93"/>
    </location>
</feature>
<evidence type="ECO:0000256" key="10">
    <source>
        <dbReference type="NCBIfam" id="TIGR03303"/>
    </source>
</evidence>
<dbReference type="Gene3D" id="2.40.160.50">
    <property type="entry name" value="membrane protein fhac: a member of the omp85/tpsb transporter family"/>
    <property type="match status" value="1"/>
</dbReference>
<evidence type="ECO:0000256" key="11">
    <source>
        <dbReference type="SAM" id="MobiDB-lite"/>
    </source>
</evidence>
<organism evidence="14 15">
    <name type="scientific">Guyparkeria halophila</name>
    <dbReference type="NCBI Taxonomy" id="47960"/>
    <lineage>
        <taxon>Bacteria</taxon>
        <taxon>Pseudomonadati</taxon>
        <taxon>Pseudomonadota</taxon>
        <taxon>Gammaproteobacteria</taxon>
        <taxon>Chromatiales</taxon>
        <taxon>Thioalkalibacteraceae</taxon>
        <taxon>Guyparkeria</taxon>
    </lineage>
</organism>
<evidence type="ECO:0000256" key="3">
    <source>
        <dbReference type="ARBA" id="ARBA00022679"/>
    </source>
</evidence>
<evidence type="ECO:0000256" key="6">
    <source>
        <dbReference type="ARBA" id="ARBA00022737"/>
    </source>
</evidence>
<evidence type="ECO:0000256" key="4">
    <source>
        <dbReference type="ARBA" id="ARBA00022692"/>
    </source>
</evidence>
<dbReference type="GO" id="GO:0016740">
    <property type="term" value="F:transferase activity"/>
    <property type="evidence" value="ECO:0007669"/>
    <property type="project" value="UniProtKB-KW"/>
</dbReference>